<proteinExistence type="predicted"/>
<dbReference type="Proteomes" id="UP000199331">
    <property type="component" value="Unassembled WGS sequence"/>
</dbReference>
<keyword evidence="2" id="KW-1185">Reference proteome</keyword>
<evidence type="ECO:0000313" key="2">
    <source>
        <dbReference type="Proteomes" id="UP000199331"/>
    </source>
</evidence>
<protein>
    <submittedName>
        <fullName evidence="1">Uncharacterized protein</fullName>
    </submittedName>
</protein>
<evidence type="ECO:0000313" key="1">
    <source>
        <dbReference type="EMBL" id="SFP16734.1"/>
    </source>
</evidence>
<dbReference type="EMBL" id="FOWZ01000002">
    <property type="protein sequence ID" value="SFP16734.1"/>
    <property type="molecule type" value="Genomic_DNA"/>
</dbReference>
<dbReference type="AlphaFoldDB" id="A0A1I5N4Q5"/>
<accession>A0A1I5N4Q5</accession>
<reference evidence="2" key="1">
    <citation type="submission" date="2016-10" db="EMBL/GenBank/DDBJ databases">
        <authorList>
            <person name="Varghese N."/>
            <person name="Submissions S."/>
        </authorList>
    </citation>
    <scope>NUCLEOTIDE SEQUENCE [LARGE SCALE GENOMIC DNA]</scope>
    <source>
        <strain evidence="2">CGMCC 1.7715</strain>
    </source>
</reference>
<sequence>MNMMTLNRLLEGEPLCPPATHRTRSRLGSLIRASGLAGGDSSGLDERISSGYFTDPSAGIALLATSCNRPLYYPEGEAFAVITQMDLVLLRFDPLEGVSFDLLLNGSRFWLCNYLAWRRSGEALWLVPSHSAGAFFRLSSGGLEAYDTAPYANGYQRFAGIIRGIETPLFEGSY</sequence>
<gene>
    <name evidence="1" type="ORF">SAMN04488060_1785</name>
</gene>
<name>A0A1I5N4Q5_9SPHN</name>
<organism evidence="1 2">
    <name type="scientific">Qipengyuania nanhaisediminis</name>
    <dbReference type="NCBI Taxonomy" id="604088"/>
    <lineage>
        <taxon>Bacteria</taxon>
        <taxon>Pseudomonadati</taxon>
        <taxon>Pseudomonadota</taxon>
        <taxon>Alphaproteobacteria</taxon>
        <taxon>Sphingomonadales</taxon>
        <taxon>Erythrobacteraceae</taxon>
        <taxon>Qipengyuania</taxon>
    </lineage>
</organism>
<dbReference type="STRING" id="604088.SAMN04488060_1785"/>